<organism evidence="2 3">
    <name type="scientific">Oricola thermophila</name>
    <dbReference type="NCBI Taxonomy" id="2742145"/>
    <lineage>
        <taxon>Bacteria</taxon>
        <taxon>Pseudomonadati</taxon>
        <taxon>Pseudomonadota</taxon>
        <taxon>Alphaproteobacteria</taxon>
        <taxon>Hyphomicrobiales</taxon>
        <taxon>Ahrensiaceae</taxon>
        <taxon>Oricola</taxon>
    </lineage>
</organism>
<evidence type="ECO:0000313" key="2">
    <source>
        <dbReference type="EMBL" id="QKV20506.1"/>
    </source>
</evidence>
<keyword evidence="3" id="KW-1185">Reference proteome</keyword>
<dbReference type="KEGG" id="orm:HTY61_03610"/>
<dbReference type="Proteomes" id="UP000509367">
    <property type="component" value="Chromosome"/>
</dbReference>
<sequence length="85" mass="9510">MFETPEAVLEADDLDREQKIEILRRWEYNVSEEDVALEEGMPGEESGLLRRILIALGTLVGPIDVSHTPPSKQHGLPRSSLKKGD</sequence>
<name>A0A6N1VHQ3_9HYPH</name>
<evidence type="ECO:0000313" key="3">
    <source>
        <dbReference type="Proteomes" id="UP000509367"/>
    </source>
</evidence>
<dbReference type="EMBL" id="CP054836">
    <property type="protein sequence ID" value="QKV20506.1"/>
    <property type="molecule type" value="Genomic_DNA"/>
</dbReference>
<protein>
    <submittedName>
        <fullName evidence="2">Uncharacterized protein</fullName>
    </submittedName>
</protein>
<evidence type="ECO:0000256" key="1">
    <source>
        <dbReference type="SAM" id="MobiDB-lite"/>
    </source>
</evidence>
<dbReference type="AlphaFoldDB" id="A0A6N1VHQ3"/>
<feature type="region of interest" description="Disordered" evidence="1">
    <location>
        <begin position="64"/>
        <end position="85"/>
    </location>
</feature>
<gene>
    <name evidence="2" type="ORF">HTY61_03610</name>
</gene>
<reference evidence="2 3" key="1">
    <citation type="submission" date="2020-06" db="EMBL/GenBank/DDBJ databases">
        <title>Oricola thermophila sp. nov. isolated from a tidal sediments.</title>
        <authorList>
            <person name="Kwon K.K."/>
            <person name="Yang S.-H."/>
            <person name="Park M.-J."/>
        </authorList>
    </citation>
    <scope>NUCLEOTIDE SEQUENCE [LARGE SCALE GENOMIC DNA]</scope>
    <source>
        <strain evidence="2 3">MEBiC13590</strain>
    </source>
</reference>
<accession>A0A6N1VHQ3</accession>
<proteinExistence type="predicted"/>